<feature type="domain" description="SEC7" evidence="5">
    <location>
        <begin position="649"/>
        <end position="838"/>
    </location>
</feature>
<dbReference type="GO" id="GO:0005794">
    <property type="term" value="C:Golgi apparatus"/>
    <property type="evidence" value="ECO:0007669"/>
    <property type="project" value="UniProtKB-SubCell"/>
</dbReference>
<feature type="compositionally biased region" description="Basic and acidic residues" evidence="4">
    <location>
        <begin position="602"/>
        <end position="613"/>
    </location>
</feature>
<dbReference type="InterPro" id="IPR035999">
    <property type="entry name" value="Sec7_dom_sf"/>
</dbReference>
<dbReference type="PROSITE" id="PS50190">
    <property type="entry name" value="SEC7"/>
    <property type="match status" value="1"/>
</dbReference>
<dbReference type="InterPro" id="IPR023394">
    <property type="entry name" value="Sec7_C_sf"/>
</dbReference>
<dbReference type="Proteomes" id="UP000265000">
    <property type="component" value="Unplaced"/>
</dbReference>
<keyword evidence="3" id="KW-0653">Protein transport</keyword>
<feature type="compositionally biased region" description="Polar residues" evidence="4">
    <location>
        <begin position="352"/>
        <end position="361"/>
    </location>
</feature>
<dbReference type="Pfam" id="PF20252">
    <property type="entry name" value="BIG2_C"/>
    <property type="match status" value="1"/>
</dbReference>
<dbReference type="GO" id="GO:0015031">
    <property type="term" value="P:protein transport"/>
    <property type="evidence" value="ECO:0007669"/>
    <property type="project" value="UniProtKB-KW"/>
</dbReference>
<dbReference type="Pfam" id="PF12783">
    <property type="entry name" value="Sec7-like_HUS"/>
    <property type="match status" value="1"/>
</dbReference>
<name>A0A3Q2STE9_FUNHE</name>
<dbReference type="InterPro" id="IPR046455">
    <property type="entry name" value="Sec7/BIG1-like_C"/>
</dbReference>
<dbReference type="PANTHER" id="PTHR10663:SF137">
    <property type="entry name" value="BREFELDIN A-INHIBITED GUANINE NUCLEOTIDE-EXCHANGE PROTEIN 1"/>
    <property type="match status" value="1"/>
</dbReference>
<dbReference type="STRING" id="8078.ENSFHEP00000003113"/>
<dbReference type="Gene3D" id="1.10.220.20">
    <property type="match status" value="1"/>
</dbReference>
<dbReference type="GO" id="GO:0005085">
    <property type="term" value="F:guanyl-nucleotide exchange factor activity"/>
    <property type="evidence" value="ECO:0007669"/>
    <property type="project" value="InterPro"/>
</dbReference>
<dbReference type="InterPro" id="IPR032629">
    <property type="entry name" value="DCB_dom"/>
</dbReference>
<dbReference type="FunFam" id="1.10.220.20:FF:000002">
    <property type="entry name" value="Brefeldin A-inhibited guanine nucleotide-exchange protein 1"/>
    <property type="match status" value="1"/>
</dbReference>
<dbReference type="SMART" id="SM00222">
    <property type="entry name" value="Sec7"/>
    <property type="match status" value="1"/>
</dbReference>
<dbReference type="InterPro" id="IPR016024">
    <property type="entry name" value="ARM-type_fold"/>
</dbReference>
<feature type="region of interest" description="Disordered" evidence="4">
    <location>
        <begin position="592"/>
        <end position="617"/>
    </location>
</feature>
<organism evidence="6 7">
    <name type="scientific">Fundulus heteroclitus</name>
    <name type="common">Killifish</name>
    <name type="synonym">Mummichog</name>
    <dbReference type="NCBI Taxonomy" id="8078"/>
    <lineage>
        <taxon>Eukaryota</taxon>
        <taxon>Metazoa</taxon>
        <taxon>Chordata</taxon>
        <taxon>Craniata</taxon>
        <taxon>Vertebrata</taxon>
        <taxon>Euteleostomi</taxon>
        <taxon>Actinopterygii</taxon>
        <taxon>Neopterygii</taxon>
        <taxon>Teleostei</taxon>
        <taxon>Neoteleostei</taxon>
        <taxon>Acanthomorphata</taxon>
        <taxon>Ovalentaria</taxon>
        <taxon>Atherinomorphae</taxon>
        <taxon>Cyprinodontiformes</taxon>
        <taxon>Fundulidae</taxon>
        <taxon>Fundulus</taxon>
    </lineage>
</organism>
<feature type="region of interest" description="Disordered" evidence="4">
    <location>
        <begin position="317"/>
        <end position="371"/>
    </location>
</feature>
<dbReference type="SUPFAM" id="SSF48371">
    <property type="entry name" value="ARM repeat"/>
    <property type="match status" value="1"/>
</dbReference>
<dbReference type="GO" id="GO:0032012">
    <property type="term" value="P:regulation of ARF protein signal transduction"/>
    <property type="evidence" value="ECO:0007669"/>
    <property type="project" value="InterPro"/>
</dbReference>
<evidence type="ECO:0000313" key="6">
    <source>
        <dbReference type="Ensembl" id="ENSFHEP00000003113.1"/>
    </source>
</evidence>
<dbReference type="FunFam" id="1.10.1000.11:FF:000003">
    <property type="entry name" value="Brefeldin A-inhibited guanine nucleotide-exchange protein 1"/>
    <property type="match status" value="1"/>
</dbReference>
<sequence length="1727" mass="194688">MYEGKKTKNMFLTRALEKILADKEVKKAHHSQLRKACEVALEEIKAESEKLSPPSGDGKSGSSTLPPIKSKTNFIEADKYFLPFELACQSKCPRIVITSLDCLQKLIAYGHLTGSAPDSTAPGKKLIDRIIETICACFQGPQTDEGVQLQIIKALLTAVTSQHIEIHEGTILQAVRTCYNIYLASKNLINQTTAKATLTQMLNVIFARMENQALQEAKQLERERHRQHSPVTQHTEPESPQLQSQEQGEQPAPDENPDPENDSEFCKAENEQTEADQATAAVQSETSPNYEEKAQEIVQSILQEVVNTVAGGETCAQAGTVGSDSEHVHANGIPGTPISASFTPSLPDDRLSVSSTDTQESGAAAGQPPGAKFSHILQKDAFLVFRSLCKLSMKPLSDGPPDPKSHELRSKVLSLQLLLSILQNAGPIFKTNEMFINAIKQYLCVALSKNGVSSVPEVFELSLSIFLTLLSHFKTHLKMQIEVFFKEIFLYILETSTSSYDHKWMVIQTLTRICADAQSVVDIYVNYDCDLNAANIFERLVNDLSKIAQGRGGHELGTTSQQELTLRKKGLECLVSILKCMVEWSKDQYVNPNSQTSLGQEKPLEQDSTETKAPETINRYGSINSLDSTASSGIGSYSTQMSGTDNPEQFEVLKQQKEIIEQGIDLFNKKPKRGIQYLQEQGMLGTTPEDLAQFLHQEERLDSTQVGEFLGDNDRFNKEVMYAYVDQMDFQGKDFVSALRMFLEGFRLPGEAQKIDRLMEKFAARYLECNQGQTLFASADTAYVLAYSIIMLTTDLHSPQVKNKMTKEQYIKMNRGINDSKDLPEEYLSAIYDEIAGKKIAMKETKELTIKSNKQSVASEKQRRLLYNVEMEQMAKTAKALMEAVSHVQAPFTSATHLEHVRPMFKLAWTPFLAAFSVGLQDCDDTEVASLCLEGIRCAIRIACIFSIQLERDAYVQALARFTLLTASSGIAEMKQKNIDTIKTLITVAHTDGNYLGNSWHEIMKCISQLELAQLIGTGVKARYISGTVRGKEGFITSTKEQNNDEYLGLVGGTVDRKQIASIQESIGETSSQSVVVAVDRIFTGSTRLDGNAIVDFVRWLCAVSMDELASPTHPRMFSLQKIVEISYYNMGRIRLQWSRIWEVIGDHFNKVGVMETILIVAVLAPDRMRLCEMWFDLITRHVLSNVFEKHFAATIDSFQDAVKCLSEFACNASFPDTSMEAIRLIRHCAKYVSERPQAFKDYTSDDMNVAPEDRVWVRGWFPILFELSCIINRCKLDVRTRGLTVMFEVMKTYGHTFEKHWWQDLFRIVFRIFDNMKLPEQQTEKAEWMTTTCNHALYAICDVFTQYFESLNALLLDDILAQLYWCVQQDNEQLARSGTNCLENVVILNGEKFSLETWDKTCNCMLDIFKTTIPHDSISQKSVDIQSRSDDQVSISSADRAAMESRRQSQHSSASGVFEDGSRSRTSTKIQEQRLFTSLLIKCVVQLELIQTIDNIVFFPATSKKEDAENFAAAQRDAVCAADVQVETQDQGMYRYLSSEQLFKLLDCLLESHRFAKAFNSSNEQRTLLWKAGFKGKSKPNLLKQETSSLACGLRILFRMYTDERRRDAWEEVQRRLLNVCSEAVAYFLALTSESHREAWTNLLLLFLTKVLKISDDRFKAHASRYYPLLCEIMQFDLIPELRAVLRRFYLRIGLVFNIAQLFQAPLGVNALWSPAHGELDDGTVL</sequence>
<evidence type="ECO:0000256" key="1">
    <source>
        <dbReference type="ARBA" id="ARBA00004601"/>
    </source>
</evidence>
<dbReference type="Gene3D" id="1.10.1000.11">
    <property type="entry name" value="Arf Nucleotide-binding Site Opener,domain 2"/>
    <property type="match status" value="1"/>
</dbReference>
<evidence type="ECO:0000256" key="4">
    <source>
        <dbReference type="SAM" id="MobiDB-lite"/>
    </source>
</evidence>
<feature type="region of interest" description="Disordered" evidence="4">
    <location>
        <begin position="1437"/>
        <end position="1466"/>
    </location>
</feature>
<dbReference type="PANTHER" id="PTHR10663">
    <property type="entry name" value="GUANYL-NUCLEOTIDE EXCHANGE FACTOR"/>
    <property type="match status" value="1"/>
</dbReference>
<reference evidence="6" key="2">
    <citation type="submission" date="2025-09" db="UniProtKB">
        <authorList>
            <consortium name="Ensembl"/>
        </authorList>
    </citation>
    <scope>IDENTIFICATION</scope>
</reference>
<dbReference type="Ensembl" id="ENSFHET00000011095.1">
    <property type="protein sequence ID" value="ENSFHEP00000003113.1"/>
    <property type="gene ID" value="ENSFHEG00000004013.1"/>
</dbReference>
<dbReference type="Pfam" id="PF16213">
    <property type="entry name" value="DCB"/>
    <property type="match status" value="1"/>
</dbReference>
<keyword evidence="2" id="KW-0813">Transport</keyword>
<dbReference type="InterPro" id="IPR032691">
    <property type="entry name" value="Mon2/Sec7/BIG1-like_HUS"/>
</dbReference>
<dbReference type="CDD" id="cd00171">
    <property type="entry name" value="Sec7"/>
    <property type="match status" value="1"/>
</dbReference>
<evidence type="ECO:0000256" key="3">
    <source>
        <dbReference type="ARBA" id="ARBA00022927"/>
    </source>
</evidence>
<dbReference type="Pfam" id="PF01369">
    <property type="entry name" value="Sec7"/>
    <property type="match status" value="1"/>
</dbReference>
<feature type="compositionally biased region" description="Polar residues" evidence="4">
    <location>
        <begin position="280"/>
        <end position="289"/>
    </location>
</feature>
<protein>
    <submittedName>
        <fullName evidence="6">ARF guanine nucleotide exchange factor 1</fullName>
    </submittedName>
</protein>
<evidence type="ECO:0000259" key="5">
    <source>
        <dbReference type="PROSITE" id="PS50190"/>
    </source>
</evidence>
<dbReference type="InterPro" id="IPR000904">
    <property type="entry name" value="Sec7_dom"/>
</dbReference>
<accession>A0A3Q2STE9</accession>
<feature type="region of interest" description="Disordered" evidence="4">
    <location>
        <begin position="218"/>
        <end position="291"/>
    </location>
</feature>
<evidence type="ECO:0000256" key="2">
    <source>
        <dbReference type="ARBA" id="ARBA00022448"/>
    </source>
</evidence>
<feature type="compositionally biased region" description="Low complexity" evidence="4">
    <location>
        <begin position="238"/>
        <end position="253"/>
    </location>
</feature>
<proteinExistence type="predicted"/>
<reference evidence="6" key="1">
    <citation type="submission" date="2025-08" db="UniProtKB">
        <authorList>
            <consortium name="Ensembl"/>
        </authorList>
    </citation>
    <scope>IDENTIFICATION</scope>
</reference>
<dbReference type="SUPFAM" id="SSF48425">
    <property type="entry name" value="Sec7 domain"/>
    <property type="match status" value="1"/>
</dbReference>
<dbReference type="GeneTree" id="ENSGT00940000157108"/>
<comment type="subcellular location">
    <subcellularLocation>
        <location evidence="1">Golgi apparatus</location>
        <location evidence="1">trans-Golgi network</location>
    </subcellularLocation>
</comment>
<keyword evidence="7" id="KW-1185">Reference proteome</keyword>
<evidence type="ECO:0000313" key="7">
    <source>
        <dbReference type="Proteomes" id="UP000265000"/>
    </source>
</evidence>